<sequence>MVKRHLFTIACLLAATTGATRQLFSTDVLHTPYTALVSEAPLLFRRQDDGGGDGSNSTDPLANPDGTLNMTAWNEATDTACRSQLASLPRGPSNPSGHSICFNLPSLDATRGIFEADLRLYRVADPRGDFVDMDSEQVDVGVSFAAADVDRINETTVMGVGMVGEIADLLKRQSLGDPEDIELMQSYLIIGKIREDKMSDDMNMADLEALLLPSLTLTANTTDTSADPLRTTLSPNEASFLTGVFSNTSVLSDFAAAQAAVDRRRAEFDADEAAFILPGTQFMVFPIGFIITSVWTALGVAAYGWGTLERYKFKKSFEERKRIMASSRAARAPY</sequence>
<evidence type="ECO:0000313" key="2">
    <source>
        <dbReference type="Proteomes" id="UP001163324"/>
    </source>
</evidence>
<accession>A0ACC0V5Q2</accession>
<dbReference type="EMBL" id="CM047942">
    <property type="protein sequence ID" value="KAI9901097.1"/>
    <property type="molecule type" value="Genomic_DNA"/>
</dbReference>
<proteinExistence type="predicted"/>
<reference evidence="1" key="1">
    <citation type="submission" date="2022-10" db="EMBL/GenBank/DDBJ databases">
        <title>Complete Genome of Trichothecium roseum strain YXFP-22015, a Plant Pathogen Isolated from Citrus.</title>
        <authorList>
            <person name="Wang Y."/>
            <person name="Zhu L."/>
        </authorList>
    </citation>
    <scope>NUCLEOTIDE SEQUENCE</scope>
    <source>
        <strain evidence="1">YXFP-22015</strain>
    </source>
</reference>
<name>A0ACC0V5Q2_9HYPO</name>
<evidence type="ECO:0000313" key="1">
    <source>
        <dbReference type="EMBL" id="KAI9901097.1"/>
    </source>
</evidence>
<dbReference type="Proteomes" id="UP001163324">
    <property type="component" value="Chromosome 3"/>
</dbReference>
<comment type="caution">
    <text evidence="1">The sequence shown here is derived from an EMBL/GenBank/DDBJ whole genome shotgun (WGS) entry which is preliminary data.</text>
</comment>
<protein>
    <submittedName>
        <fullName evidence="1">Uncharacterized protein</fullName>
    </submittedName>
</protein>
<organism evidence="1 2">
    <name type="scientific">Trichothecium roseum</name>
    <dbReference type="NCBI Taxonomy" id="47278"/>
    <lineage>
        <taxon>Eukaryota</taxon>
        <taxon>Fungi</taxon>
        <taxon>Dikarya</taxon>
        <taxon>Ascomycota</taxon>
        <taxon>Pezizomycotina</taxon>
        <taxon>Sordariomycetes</taxon>
        <taxon>Hypocreomycetidae</taxon>
        <taxon>Hypocreales</taxon>
        <taxon>Hypocreales incertae sedis</taxon>
        <taxon>Trichothecium</taxon>
    </lineage>
</organism>
<keyword evidence="2" id="KW-1185">Reference proteome</keyword>
<gene>
    <name evidence="1" type="ORF">N3K66_002914</name>
</gene>